<evidence type="ECO:0000256" key="1">
    <source>
        <dbReference type="ARBA" id="ARBA00023015"/>
    </source>
</evidence>
<organism evidence="5 6">
    <name type="scientific">Amycolatopsis camponoti</name>
    <dbReference type="NCBI Taxonomy" id="2606593"/>
    <lineage>
        <taxon>Bacteria</taxon>
        <taxon>Bacillati</taxon>
        <taxon>Actinomycetota</taxon>
        <taxon>Actinomycetes</taxon>
        <taxon>Pseudonocardiales</taxon>
        <taxon>Pseudonocardiaceae</taxon>
        <taxon>Amycolatopsis</taxon>
    </lineage>
</organism>
<dbReference type="SUPFAM" id="SSF46785">
    <property type="entry name" value="Winged helix' DNA-binding domain"/>
    <property type="match status" value="1"/>
</dbReference>
<evidence type="ECO:0000256" key="2">
    <source>
        <dbReference type="ARBA" id="ARBA00023125"/>
    </source>
</evidence>
<keyword evidence="6" id="KW-1185">Reference proteome</keyword>
<feature type="domain" description="HTH hxlR-type" evidence="4">
    <location>
        <begin position="12"/>
        <end position="107"/>
    </location>
</feature>
<dbReference type="PANTHER" id="PTHR33204">
    <property type="entry name" value="TRANSCRIPTIONAL REGULATOR, MARR FAMILY"/>
    <property type="match status" value="1"/>
</dbReference>
<name>A0A6I8LML2_9PSEU</name>
<proteinExistence type="predicted"/>
<reference evidence="5 6" key="1">
    <citation type="submission" date="2019-09" db="EMBL/GenBank/DDBJ databases">
        <authorList>
            <person name="Leyn A S."/>
        </authorList>
    </citation>
    <scope>NUCLEOTIDE SEQUENCE [LARGE SCALE GENOMIC DNA]</scope>
    <source>
        <strain evidence="5">AA231_1</strain>
    </source>
</reference>
<dbReference type="RefSeq" id="WP_155543187.1">
    <property type="nucleotide sequence ID" value="NZ_CABVGP010000001.1"/>
</dbReference>
<protein>
    <submittedName>
        <fullName evidence="5">Transcriptional regulator</fullName>
    </submittedName>
</protein>
<keyword evidence="1" id="KW-0805">Transcription regulation</keyword>
<sequence length="172" mass="18906">MALPREYTNQACSMVRALEIVGERWTLLIVRDAVFGVRRFSDFVEHLGIPRAVLTERLEFLIGEGVLERVPGPGKRSEYELTTKGRGLWPVIRALSAWGDEHYAPGGRRRVFVHAGCEGEVAQSGTCRHCGEEVTLAETVMTPGPGLTPPSPEDGQVSAVLARPRPLLQPVH</sequence>
<accession>A0A6I8LML2</accession>
<keyword evidence="3" id="KW-0804">Transcription</keyword>
<dbReference type="Pfam" id="PF01638">
    <property type="entry name" value="HxlR"/>
    <property type="match status" value="1"/>
</dbReference>
<dbReference type="PROSITE" id="PS51118">
    <property type="entry name" value="HTH_HXLR"/>
    <property type="match status" value="1"/>
</dbReference>
<dbReference type="InterPro" id="IPR036388">
    <property type="entry name" value="WH-like_DNA-bd_sf"/>
</dbReference>
<keyword evidence="2" id="KW-0238">DNA-binding</keyword>
<evidence type="ECO:0000313" key="6">
    <source>
        <dbReference type="Proteomes" id="UP000399805"/>
    </source>
</evidence>
<gene>
    <name evidence="5" type="ORF">AA23TX_03144</name>
</gene>
<dbReference type="EMBL" id="CABVGP010000001">
    <property type="protein sequence ID" value="VVJ18123.1"/>
    <property type="molecule type" value="Genomic_DNA"/>
</dbReference>
<dbReference type="InterPro" id="IPR002577">
    <property type="entry name" value="HTH_HxlR"/>
</dbReference>
<evidence type="ECO:0000259" key="4">
    <source>
        <dbReference type="PROSITE" id="PS51118"/>
    </source>
</evidence>
<dbReference type="Proteomes" id="UP000399805">
    <property type="component" value="Unassembled WGS sequence"/>
</dbReference>
<dbReference type="GO" id="GO:0003677">
    <property type="term" value="F:DNA binding"/>
    <property type="evidence" value="ECO:0007669"/>
    <property type="project" value="UniProtKB-KW"/>
</dbReference>
<evidence type="ECO:0000256" key="3">
    <source>
        <dbReference type="ARBA" id="ARBA00023163"/>
    </source>
</evidence>
<dbReference type="AlphaFoldDB" id="A0A6I8LML2"/>
<evidence type="ECO:0000313" key="5">
    <source>
        <dbReference type="EMBL" id="VVJ18123.1"/>
    </source>
</evidence>
<dbReference type="PANTHER" id="PTHR33204:SF18">
    <property type="entry name" value="TRANSCRIPTIONAL REGULATORY PROTEIN"/>
    <property type="match status" value="1"/>
</dbReference>
<dbReference type="Gene3D" id="1.10.10.10">
    <property type="entry name" value="Winged helix-like DNA-binding domain superfamily/Winged helix DNA-binding domain"/>
    <property type="match status" value="1"/>
</dbReference>
<dbReference type="InterPro" id="IPR036390">
    <property type="entry name" value="WH_DNA-bd_sf"/>
</dbReference>